<proteinExistence type="predicted"/>
<dbReference type="PROSITE" id="PS50088">
    <property type="entry name" value="ANK_REPEAT"/>
    <property type="match status" value="1"/>
</dbReference>
<evidence type="ECO:0000313" key="5">
    <source>
        <dbReference type="Proteomes" id="UP001251870"/>
    </source>
</evidence>
<evidence type="ECO:0000313" key="4">
    <source>
        <dbReference type="EMBL" id="MDR8019454.1"/>
    </source>
</evidence>
<dbReference type="PANTHER" id="PTHR24171:SF8">
    <property type="entry name" value="BRCA1-ASSOCIATED RING DOMAIN PROTEIN 1"/>
    <property type="match status" value="1"/>
</dbReference>
<organism evidence="4 5">
    <name type="scientific">Nesterenkonia aerolata</name>
    <dbReference type="NCBI Taxonomy" id="3074079"/>
    <lineage>
        <taxon>Bacteria</taxon>
        <taxon>Bacillati</taxon>
        <taxon>Actinomycetota</taxon>
        <taxon>Actinomycetes</taxon>
        <taxon>Micrococcales</taxon>
        <taxon>Micrococcaceae</taxon>
        <taxon>Nesterenkonia</taxon>
    </lineage>
</organism>
<keyword evidence="2 3" id="KW-0040">ANK repeat</keyword>
<dbReference type="EMBL" id="JAVKGR010000007">
    <property type="protein sequence ID" value="MDR8019454.1"/>
    <property type="molecule type" value="Genomic_DNA"/>
</dbReference>
<evidence type="ECO:0000256" key="3">
    <source>
        <dbReference type="PROSITE-ProRule" id="PRU00023"/>
    </source>
</evidence>
<dbReference type="RefSeq" id="WP_310548445.1">
    <property type="nucleotide sequence ID" value="NZ_JAVKGR010000007.1"/>
</dbReference>
<evidence type="ECO:0000256" key="2">
    <source>
        <dbReference type="ARBA" id="ARBA00023043"/>
    </source>
</evidence>
<evidence type="ECO:0000256" key="1">
    <source>
        <dbReference type="ARBA" id="ARBA00022737"/>
    </source>
</evidence>
<dbReference type="Gene3D" id="1.25.40.20">
    <property type="entry name" value="Ankyrin repeat-containing domain"/>
    <property type="match status" value="1"/>
</dbReference>
<feature type="repeat" description="ANK" evidence="3">
    <location>
        <begin position="54"/>
        <end position="86"/>
    </location>
</feature>
<comment type="caution">
    <text evidence="4">The sequence shown here is derived from an EMBL/GenBank/DDBJ whole genome shotgun (WGS) entry which is preliminary data.</text>
</comment>
<dbReference type="InterPro" id="IPR036770">
    <property type="entry name" value="Ankyrin_rpt-contain_sf"/>
</dbReference>
<keyword evidence="5" id="KW-1185">Reference proteome</keyword>
<dbReference type="SUPFAM" id="SSF48403">
    <property type="entry name" value="Ankyrin repeat"/>
    <property type="match status" value="1"/>
</dbReference>
<dbReference type="SMART" id="SM00248">
    <property type="entry name" value="ANK"/>
    <property type="match status" value="2"/>
</dbReference>
<dbReference type="Pfam" id="PF12796">
    <property type="entry name" value="Ank_2"/>
    <property type="match status" value="1"/>
</dbReference>
<gene>
    <name evidence="4" type="ORF">RIL96_07715</name>
</gene>
<dbReference type="Proteomes" id="UP001251870">
    <property type="component" value="Unassembled WGS sequence"/>
</dbReference>
<name>A0ABU2DSJ5_9MICC</name>
<dbReference type="InterPro" id="IPR002110">
    <property type="entry name" value="Ankyrin_rpt"/>
</dbReference>
<accession>A0ABU2DSJ5</accession>
<sequence length="139" mass="15309">MSDQAGETEETVPALTDEQLDFLNSMFDLARQGRDRELLSLVDQGIPVNLSNASGDTLLILATYHNHEALVEGLLARDADVHRLNDRGQSALTCAVFLQHEGNVRRLVAAGADPHHEGQSPYSVTEMFDLPQMRELLEG</sequence>
<reference evidence="4 5" key="1">
    <citation type="submission" date="2023-09" db="EMBL/GenBank/DDBJ databases">
        <title>Description of three actinobacteria isolated from air of manufacturing shop in a pharmaceutical factory.</title>
        <authorList>
            <person name="Zhang D.-F."/>
        </authorList>
    </citation>
    <scope>NUCLEOTIDE SEQUENCE [LARGE SCALE GENOMIC DNA]</scope>
    <source>
        <strain evidence="4 5">LY-0111</strain>
    </source>
</reference>
<keyword evidence="1" id="KW-0677">Repeat</keyword>
<protein>
    <submittedName>
        <fullName evidence="4">Ankyrin repeat domain-containing protein</fullName>
    </submittedName>
</protein>
<dbReference type="PANTHER" id="PTHR24171">
    <property type="entry name" value="ANKYRIN REPEAT DOMAIN-CONTAINING PROTEIN 39-RELATED"/>
    <property type="match status" value="1"/>
</dbReference>